<organism evidence="1 2">
    <name type="scientific">Metapseudomonas boanensis</name>
    <dbReference type="NCBI Taxonomy" id="2822138"/>
    <lineage>
        <taxon>Bacteria</taxon>
        <taxon>Pseudomonadati</taxon>
        <taxon>Pseudomonadota</taxon>
        <taxon>Gammaproteobacteria</taxon>
        <taxon>Pseudomonadales</taxon>
        <taxon>Pseudomonadaceae</taxon>
        <taxon>Metapseudomonas</taxon>
    </lineage>
</organism>
<dbReference type="NCBIfam" id="TIGR02523">
    <property type="entry name" value="type_IV_pilV"/>
    <property type="match status" value="1"/>
</dbReference>
<dbReference type="EMBL" id="JAGTIS010000019">
    <property type="protein sequence ID" value="MBT8768997.1"/>
    <property type="molecule type" value="Genomic_DNA"/>
</dbReference>
<sequence>MIEVLVAILVLAVGLLGLAGLNSKMLNGQFEAYQRSQALRLVEDMANRIRNNPKVARDGSYGGSEVYGADAQTCPTSYSVDYDLCAWNEALRGTEISSGSDSTQKLGSVIGARGCIENVASGGAGKQTTIRVTVAWQGLSPTVAPASDCGKGLYGDDDRLRRTASVDVVLGFLGE</sequence>
<evidence type="ECO:0000313" key="2">
    <source>
        <dbReference type="Proteomes" id="UP001519667"/>
    </source>
</evidence>
<dbReference type="Proteomes" id="UP001519667">
    <property type="component" value="Unassembled WGS sequence"/>
</dbReference>
<evidence type="ECO:0000313" key="1">
    <source>
        <dbReference type="EMBL" id="MBT8768997.1"/>
    </source>
</evidence>
<dbReference type="InterPro" id="IPR013362">
    <property type="entry name" value="Pilus_4_PilV"/>
</dbReference>
<accession>A0ABS5XMS6</accession>
<proteinExistence type="predicted"/>
<reference evidence="1 2" key="1">
    <citation type="submission" date="2021-04" db="EMBL/GenBank/DDBJ databases">
        <title>Pseudomonas boanensis sp. nov., a bacterium isolated from river water used for household purposes in Boane District, Mozambique.</title>
        <authorList>
            <person name="Nicklasson M."/>
            <person name="Martin-Rodriguez A.J."/>
            <person name="Thorell K."/>
            <person name="Neves L."/>
            <person name="Mussagy A."/>
            <person name="Rydberg H.A."/>
            <person name="Hernroth B."/>
            <person name="Svensson-Stadler L."/>
            <person name="Sjoling A."/>
        </authorList>
    </citation>
    <scope>NUCLEOTIDE SEQUENCE [LARGE SCALE GENOMIC DNA]</scope>
    <source>
        <strain evidence="1 2">DB1</strain>
    </source>
</reference>
<gene>
    <name evidence="1" type="primary">pilV</name>
    <name evidence="1" type="ORF">J7302_23090</name>
</gene>
<keyword evidence="2" id="KW-1185">Reference proteome</keyword>
<comment type="caution">
    <text evidence="1">The sequence shown here is derived from an EMBL/GenBank/DDBJ whole genome shotgun (WGS) entry which is preliminary data.</text>
</comment>
<name>A0ABS5XMS6_9GAMM</name>
<protein>
    <submittedName>
        <fullName evidence="1">Type IV pilus modification protein PilV</fullName>
    </submittedName>
</protein>